<dbReference type="RefSeq" id="WP_204395657.1">
    <property type="nucleotide sequence ID" value="NZ_JAFBBW010000001.1"/>
</dbReference>
<dbReference type="EMBL" id="JBHSJC010000001">
    <property type="protein sequence ID" value="MFC4827612.1"/>
    <property type="molecule type" value="Genomic_DNA"/>
</dbReference>
<evidence type="ECO:0000256" key="1">
    <source>
        <dbReference type="SAM" id="MobiDB-lite"/>
    </source>
</evidence>
<feature type="region of interest" description="Disordered" evidence="1">
    <location>
        <begin position="403"/>
        <end position="429"/>
    </location>
</feature>
<name>A0ABV9R307_9MICO</name>
<gene>
    <name evidence="2" type="ORF">ACFPER_02350</name>
</gene>
<evidence type="ECO:0000313" key="3">
    <source>
        <dbReference type="Proteomes" id="UP001595960"/>
    </source>
</evidence>
<feature type="compositionally biased region" description="Gly residues" evidence="1">
    <location>
        <begin position="413"/>
        <end position="429"/>
    </location>
</feature>
<dbReference type="Proteomes" id="UP001595960">
    <property type="component" value="Unassembled WGS sequence"/>
</dbReference>
<accession>A0ABV9R307</accession>
<sequence length="457" mass="49032">MAGFWGKRKREEQQELDARDADLAKRAGAALVAADERIRVTNDELGFAEAELGSDATRGLREALVAVRVHMGEAFRLNQLNYDHIPDTAEELRTRNARIVQLSEWAEDLLEQHTSALAERVARARRAPEIIAGVRGDIQLLRERIPQAREITDRLAKRYSAEALAQVGANPAEADQLLGFAEHSVGVAERRRESGQREQANLALEAATEAVRRAATLLDAVETFEVEALRAESTLAAIVEDSRGDIAVALKEPHSPAVADAIATLQAALQALPPAGVNTDPFTHLDRLREANAGLDAAIAAARARAARPIPPLEQVHHAIDDADRQLAVARDLIAGYRGWIGADARTRLAEAERIRLDLDHYLGTPAATVSVIDDDHREQAMGMARRAAYLAGEALQLAKRDIDASRPPGPGPGQWGGPGGYGQGWGGGRRSGGSDVMGGILGGLVIGSILDGFFDG</sequence>
<keyword evidence="3" id="KW-1185">Reference proteome</keyword>
<protein>
    <recommendedName>
        <fullName evidence="4">TPM domain-containing protein</fullName>
    </recommendedName>
</protein>
<organism evidence="2 3">
    <name type="scientific">Agromyces aurantiacus</name>
    <dbReference type="NCBI Taxonomy" id="165814"/>
    <lineage>
        <taxon>Bacteria</taxon>
        <taxon>Bacillati</taxon>
        <taxon>Actinomycetota</taxon>
        <taxon>Actinomycetes</taxon>
        <taxon>Micrococcales</taxon>
        <taxon>Microbacteriaceae</taxon>
        <taxon>Agromyces</taxon>
    </lineage>
</organism>
<comment type="caution">
    <text evidence="2">The sequence shown here is derived from an EMBL/GenBank/DDBJ whole genome shotgun (WGS) entry which is preliminary data.</text>
</comment>
<evidence type="ECO:0008006" key="4">
    <source>
        <dbReference type="Google" id="ProtNLM"/>
    </source>
</evidence>
<proteinExistence type="predicted"/>
<reference evidence="3" key="1">
    <citation type="journal article" date="2019" name="Int. J. Syst. Evol. Microbiol.">
        <title>The Global Catalogue of Microorganisms (GCM) 10K type strain sequencing project: providing services to taxonomists for standard genome sequencing and annotation.</title>
        <authorList>
            <consortium name="The Broad Institute Genomics Platform"/>
            <consortium name="The Broad Institute Genome Sequencing Center for Infectious Disease"/>
            <person name="Wu L."/>
            <person name="Ma J."/>
        </authorList>
    </citation>
    <scope>NUCLEOTIDE SEQUENCE [LARGE SCALE GENOMIC DNA]</scope>
    <source>
        <strain evidence="3">CGMCC 1.12192</strain>
    </source>
</reference>
<evidence type="ECO:0000313" key="2">
    <source>
        <dbReference type="EMBL" id="MFC4827612.1"/>
    </source>
</evidence>